<accession>A6UTG0</accession>
<dbReference type="Gene3D" id="3.30.1360.10">
    <property type="entry name" value="RNA polymerase, RBP11-like subunit"/>
    <property type="match status" value="1"/>
</dbReference>
<evidence type="ECO:0000313" key="6">
    <source>
        <dbReference type="EMBL" id="ABR55782.1"/>
    </source>
</evidence>
<dbReference type="KEGG" id="mae:Maeo_0190"/>
<dbReference type="RefSeq" id="WP_011972914.1">
    <property type="nucleotide sequence ID" value="NC_009635.1"/>
</dbReference>
<dbReference type="InterPro" id="IPR022905">
    <property type="entry name" value="Rpo11-like"/>
</dbReference>
<keyword evidence="4" id="KW-0808">Transferase</keyword>
<keyword evidence="4" id="KW-0548">Nucleotidyltransferase</keyword>
<keyword evidence="7" id="KW-1185">Reference proteome</keyword>
<dbReference type="EC" id="2.7.7.6" evidence="4"/>
<protein>
    <recommendedName>
        <fullName evidence="4">DNA-directed RNA polymerase subunit Rpo11</fullName>
        <ecNumber evidence="4">2.7.7.6</ecNumber>
    </recommendedName>
    <alternativeName>
        <fullName evidence="4">DNA-directed RNA polymerase subunit L</fullName>
    </alternativeName>
</protein>
<dbReference type="GeneID" id="5326521"/>
<dbReference type="HAMAP" id="MF_00261">
    <property type="entry name" value="RNApol_arch_Rpo11"/>
    <property type="match status" value="1"/>
</dbReference>
<gene>
    <name evidence="4" type="primary">rpo11</name>
    <name evidence="4" type="synonym">rpoL</name>
    <name evidence="6" type="ordered locus">Maeo_0190</name>
</gene>
<dbReference type="GO" id="GO:0046983">
    <property type="term" value="F:protein dimerization activity"/>
    <property type="evidence" value="ECO:0007669"/>
    <property type="project" value="InterPro"/>
</dbReference>
<evidence type="ECO:0000256" key="2">
    <source>
        <dbReference type="ARBA" id="ARBA00022490"/>
    </source>
</evidence>
<evidence type="ECO:0000256" key="4">
    <source>
        <dbReference type="HAMAP-Rule" id="MF_00261"/>
    </source>
</evidence>
<dbReference type="GO" id="GO:0005737">
    <property type="term" value="C:cytoplasm"/>
    <property type="evidence" value="ECO:0007669"/>
    <property type="project" value="UniProtKB-SubCell"/>
</dbReference>
<proteinExistence type="inferred from homology"/>
<dbReference type="eggNOG" id="arCOG04111">
    <property type="taxonomic scope" value="Archaea"/>
</dbReference>
<dbReference type="STRING" id="419665.Maeo_0190"/>
<keyword evidence="1 4" id="KW-0240">DNA-directed RNA polymerase</keyword>
<evidence type="ECO:0000256" key="3">
    <source>
        <dbReference type="ARBA" id="ARBA00023163"/>
    </source>
</evidence>
<keyword evidence="2 4" id="KW-0963">Cytoplasm</keyword>
<dbReference type="GO" id="GO:0006351">
    <property type="term" value="P:DNA-templated transcription"/>
    <property type="evidence" value="ECO:0007669"/>
    <property type="project" value="UniProtKB-UniRule"/>
</dbReference>
<dbReference type="Pfam" id="PF13656">
    <property type="entry name" value="RNA_pol_L_2"/>
    <property type="match status" value="1"/>
</dbReference>
<dbReference type="NCBIfam" id="NF002234">
    <property type="entry name" value="PRK01146.1-2"/>
    <property type="match status" value="1"/>
</dbReference>
<comment type="function">
    <text evidence="4">DNA-dependent RNA polymerase (RNAP) catalyzes the transcription of DNA into RNA using the four ribonucleoside triphosphates as substrates.</text>
</comment>
<dbReference type="InterPro" id="IPR036603">
    <property type="entry name" value="RBP11-like"/>
</dbReference>
<reference evidence="6" key="1">
    <citation type="submission" date="2007-06" db="EMBL/GenBank/DDBJ databases">
        <title>Complete sequence of Methanococcus aeolicus Nankai-3.</title>
        <authorList>
            <consortium name="US DOE Joint Genome Institute"/>
            <person name="Copeland A."/>
            <person name="Lucas S."/>
            <person name="Lapidus A."/>
            <person name="Barry K."/>
            <person name="Glavina del Rio T."/>
            <person name="Dalin E."/>
            <person name="Tice H."/>
            <person name="Pitluck S."/>
            <person name="Chain P."/>
            <person name="Malfatti S."/>
            <person name="Shin M."/>
            <person name="Vergez L."/>
            <person name="Schmutz J."/>
            <person name="Larimer F."/>
            <person name="Land M."/>
            <person name="Hauser L."/>
            <person name="Kyrpides N."/>
            <person name="Lykidis A."/>
            <person name="Sieprawska-Lupa M."/>
            <person name="Whitman W.B."/>
            <person name="Richardson P."/>
        </authorList>
    </citation>
    <scope>NUCLEOTIDE SEQUENCE [LARGE SCALE GENOMIC DNA]</scope>
    <source>
        <strain evidence="6">Nankai-3</strain>
    </source>
</reference>
<comment type="catalytic activity">
    <reaction evidence="4">
        <text>RNA(n) + a ribonucleoside 5'-triphosphate = RNA(n+1) + diphosphate</text>
        <dbReference type="Rhea" id="RHEA:21248"/>
        <dbReference type="Rhea" id="RHEA-COMP:14527"/>
        <dbReference type="Rhea" id="RHEA-COMP:17342"/>
        <dbReference type="ChEBI" id="CHEBI:33019"/>
        <dbReference type="ChEBI" id="CHEBI:61557"/>
        <dbReference type="ChEBI" id="CHEBI:140395"/>
        <dbReference type="EC" id="2.7.7.6"/>
    </reaction>
</comment>
<feature type="domain" description="DNA-directed RNA polymerase RBP11-like dimerisation" evidence="5">
    <location>
        <begin position="14"/>
        <end position="94"/>
    </location>
</feature>
<sequence>MNYIKILNKTENYIEVELIHDDHSLSNLLKDMLLDKKDKVVMASYALEHPVLDPETDLHISNPILILKTTEGVNAEEVLKEALKEIIDLCNNVMN</sequence>
<evidence type="ECO:0000313" key="7">
    <source>
        <dbReference type="Proteomes" id="UP000001106"/>
    </source>
</evidence>
<dbReference type="OrthoDB" id="24205at2157"/>
<comment type="similarity">
    <text evidence="4">Belongs to the archaeal Rpo11/eukaryotic RPB11/RPC19 RNA polymerase subunit family.</text>
</comment>
<keyword evidence="3 4" id="KW-0804">Transcription</keyword>
<dbReference type="InterPro" id="IPR009025">
    <property type="entry name" value="RBP11-like_dimer"/>
</dbReference>
<comment type="subunit">
    <text evidence="4">Part of the RNA polymerase complex.</text>
</comment>
<dbReference type="CDD" id="cd06927">
    <property type="entry name" value="RNAP_L"/>
    <property type="match status" value="1"/>
</dbReference>
<dbReference type="Proteomes" id="UP000001106">
    <property type="component" value="Chromosome"/>
</dbReference>
<evidence type="ECO:0000259" key="5">
    <source>
        <dbReference type="Pfam" id="PF13656"/>
    </source>
</evidence>
<evidence type="ECO:0000256" key="1">
    <source>
        <dbReference type="ARBA" id="ARBA00022478"/>
    </source>
</evidence>
<dbReference type="SUPFAM" id="SSF55257">
    <property type="entry name" value="RBP11-like subunits of RNA polymerase"/>
    <property type="match status" value="1"/>
</dbReference>
<organism evidence="6 7">
    <name type="scientific">Methanococcus aeolicus (strain ATCC BAA-1280 / DSM 17508 / OCM 812 / Nankai-3)</name>
    <dbReference type="NCBI Taxonomy" id="419665"/>
    <lineage>
        <taxon>Archaea</taxon>
        <taxon>Methanobacteriati</taxon>
        <taxon>Methanobacteriota</taxon>
        <taxon>Methanomada group</taxon>
        <taxon>Methanococci</taxon>
        <taxon>Methanococcales</taxon>
        <taxon>Methanococcaceae</taxon>
        <taxon>Methanococcus</taxon>
    </lineage>
</organism>
<dbReference type="HOGENOM" id="CLU_090381_5_0_2"/>
<dbReference type="EMBL" id="CP000743">
    <property type="protein sequence ID" value="ABR55782.1"/>
    <property type="molecule type" value="Genomic_DNA"/>
</dbReference>
<dbReference type="GO" id="GO:0003899">
    <property type="term" value="F:DNA-directed RNA polymerase activity"/>
    <property type="evidence" value="ECO:0007669"/>
    <property type="project" value="UniProtKB-UniRule"/>
</dbReference>
<name>A6UTG0_META3</name>
<comment type="subcellular location">
    <subcellularLocation>
        <location evidence="4">Cytoplasm</location>
    </subcellularLocation>
</comment>
<dbReference type="GO" id="GO:0000428">
    <property type="term" value="C:DNA-directed RNA polymerase complex"/>
    <property type="evidence" value="ECO:0007669"/>
    <property type="project" value="UniProtKB-KW"/>
</dbReference>
<dbReference type="AlphaFoldDB" id="A6UTG0"/>